<dbReference type="InterPro" id="IPR005467">
    <property type="entry name" value="His_kinase_dom"/>
</dbReference>
<protein>
    <recommendedName>
        <fullName evidence="3">histidine kinase</fullName>
        <ecNumber evidence="3">2.7.13.3</ecNumber>
    </recommendedName>
</protein>
<dbReference type="SUPFAM" id="SSF55874">
    <property type="entry name" value="ATPase domain of HSP90 chaperone/DNA topoisomerase II/histidine kinase"/>
    <property type="match status" value="1"/>
</dbReference>
<evidence type="ECO:0000256" key="8">
    <source>
        <dbReference type="ARBA" id="ARBA00022741"/>
    </source>
</evidence>
<dbReference type="InterPro" id="IPR004358">
    <property type="entry name" value="Sig_transdc_His_kin-like_C"/>
</dbReference>
<evidence type="ECO:0000256" key="12">
    <source>
        <dbReference type="ARBA" id="ARBA00023012"/>
    </source>
</evidence>
<dbReference type="SMART" id="SM00388">
    <property type="entry name" value="HisKA"/>
    <property type="match status" value="1"/>
</dbReference>
<dbReference type="InterPro" id="IPR003661">
    <property type="entry name" value="HisK_dim/P_dom"/>
</dbReference>
<dbReference type="Pfam" id="PF02518">
    <property type="entry name" value="HATPase_c"/>
    <property type="match status" value="1"/>
</dbReference>
<dbReference type="GO" id="GO:0005524">
    <property type="term" value="F:ATP binding"/>
    <property type="evidence" value="ECO:0007669"/>
    <property type="project" value="UniProtKB-KW"/>
</dbReference>
<dbReference type="InterPro" id="IPR036097">
    <property type="entry name" value="HisK_dim/P_sf"/>
</dbReference>
<keyword evidence="5" id="KW-0597">Phosphoprotein</keyword>
<evidence type="ECO:0000256" key="9">
    <source>
        <dbReference type="ARBA" id="ARBA00022777"/>
    </source>
</evidence>
<dbReference type="CDD" id="cd06225">
    <property type="entry name" value="HAMP"/>
    <property type="match status" value="1"/>
</dbReference>
<keyword evidence="13 14" id="KW-0472">Membrane</keyword>
<dbReference type="SMART" id="SM00304">
    <property type="entry name" value="HAMP"/>
    <property type="match status" value="1"/>
</dbReference>
<comment type="catalytic activity">
    <reaction evidence="1">
        <text>ATP + protein L-histidine = ADP + protein N-phospho-L-histidine.</text>
        <dbReference type="EC" id="2.7.13.3"/>
    </reaction>
</comment>
<evidence type="ECO:0000313" key="18">
    <source>
        <dbReference type="Proteomes" id="UP000266552"/>
    </source>
</evidence>
<dbReference type="PANTHER" id="PTHR45436">
    <property type="entry name" value="SENSOR HISTIDINE KINASE YKOH"/>
    <property type="match status" value="1"/>
</dbReference>
<dbReference type="Gene3D" id="3.30.565.10">
    <property type="entry name" value="Histidine kinase-like ATPase, C-terminal domain"/>
    <property type="match status" value="1"/>
</dbReference>
<evidence type="ECO:0000256" key="7">
    <source>
        <dbReference type="ARBA" id="ARBA00022692"/>
    </source>
</evidence>
<evidence type="ECO:0000259" key="16">
    <source>
        <dbReference type="PROSITE" id="PS50885"/>
    </source>
</evidence>
<comment type="subcellular location">
    <subcellularLocation>
        <location evidence="2">Cell membrane</location>
        <topology evidence="2">Multi-pass membrane protein</topology>
    </subcellularLocation>
</comment>
<evidence type="ECO:0000256" key="4">
    <source>
        <dbReference type="ARBA" id="ARBA00022475"/>
    </source>
</evidence>
<evidence type="ECO:0000256" key="14">
    <source>
        <dbReference type="SAM" id="Phobius"/>
    </source>
</evidence>
<dbReference type="PRINTS" id="PR00344">
    <property type="entry name" value="BCTRLSENSOR"/>
</dbReference>
<dbReference type="KEGG" id="plw:D5F53_05130"/>
<feature type="domain" description="Histidine kinase" evidence="15">
    <location>
        <begin position="231"/>
        <end position="448"/>
    </location>
</feature>
<keyword evidence="8" id="KW-0547">Nucleotide-binding</keyword>
<dbReference type="InterPro" id="IPR003660">
    <property type="entry name" value="HAMP_dom"/>
</dbReference>
<evidence type="ECO:0000256" key="10">
    <source>
        <dbReference type="ARBA" id="ARBA00022840"/>
    </source>
</evidence>
<accession>A0A385TGB7</accession>
<dbReference type="Pfam" id="PF00512">
    <property type="entry name" value="HisKA"/>
    <property type="match status" value="1"/>
</dbReference>
<keyword evidence="4" id="KW-1003">Cell membrane</keyword>
<keyword evidence="10" id="KW-0067">ATP-binding</keyword>
<dbReference type="CDD" id="cd00075">
    <property type="entry name" value="HATPase"/>
    <property type="match status" value="1"/>
</dbReference>
<evidence type="ECO:0000256" key="6">
    <source>
        <dbReference type="ARBA" id="ARBA00022679"/>
    </source>
</evidence>
<evidence type="ECO:0000313" key="17">
    <source>
        <dbReference type="EMBL" id="AYB42706.1"/>
    </source>
</evidence>
<dbReference type="PROSITE" id="PS50109">
    <property type="entry name" value="HIS_KIN"/>
    <property type="match status" value="1"/>
</dbReference>
<dbReference type="PROSITE" id="PS50885">
    <property type="entry name" value="HAMP"/>
    <property type="match status" value="1"/>
</dbReference>
<evidence type="ECO:0000256" key="2">
    <source>
        <dbReference type="ARBA" id="ARBA00004651"/>
    </source>
</evidence>
<dbReference type="GO" id="GO:0000155">
    <property type="term" value="F:phosphorelay sensor kinase activity"/>
    <property type="evidence" value="ECO:0007669"/>
    <property type="project" value="InterPro"/>
</dbReference>
<keyword evidence="11 14" id="KW-1133">Transmembrane helix</keyword>
<dbReference type="RefSeq" id="WP_119846793.1">
    <property type="nucleotide sequence ID" value="NZ_CP032412.1"/>
</dbReference>
<dbReference type="Gene3D" id="6.10.340.10">
    <property type="match status" value="1"/>
</dbReference>
<dbReference type="PANTHER" id="PTHR45436:SF5">
    <property type="entry name" value="SENSOR HISTIDINE KINASE TRCS"/>
    <property type="match status" value="1"/>
</dbReference>
<dbReference type="Gene3D" id="1.10.287.130">
    <property type="match status" value="1"/>
</dbReference>
<evidence type="ECO:0000256" key="5">
    <source>
        <dbReference type="ARBA" id="ARBA00022553"/>
    </source>
</evidence>
<keyword evidence="7 14" id="KW-0812">Transmembrane</keyword>
<proteinExistence type="predicted"/>
<evidence type="ECO:0000256" key="1">
    <source>
        <dbReference type="ARBA" id="ARBA00000085"/>
    </source>
</evidence>
<dbReference type="SUPFAM" id="SSF158472">
    <property type="entry name" value="HAMP domain-like"/>
    <property type="match status" value="1"/>
</dbReference>
<evidence type="ECO:0000256" key="3">
    <source>
        <dbReference type="ARBA" id="ARBA00012438"/>
    </source>
</evidence>
<dbReference type="SUPFAM" id="SSF47384">
    <property type="entry name" value="Homodimeric domain of signal transducing histidine kinase"/>
    <property type="match status" value="1"/>
</dbReference>
<evidence type="ECO:0000256" key="13">
    <source>
        <dbReference type="ARBA" id="ARBA00023136"/>
    </source>
</evidence>
<dbReference type="InterPro" id="IPR036890">
    <property type="entry name" value="HATPase_C_sf"/>
</dbReference>
<keyword evidence="12" id="KW-0902">Two-component regulatory system</keyword>
<dbReference type="AlphaFoldDB" id="A0A385TGB7"/>
<dbReference type="EMBL" id="CP032412">
    <property type="protein sequence ID" value="AYB42706.1"/>
    <property type="molecule type" value="Genomic_DNA"/>
</dbReference>
<dbReference type="InterPro" id="IPR003594">
    <property type="entry name" value="HATPase_dom"/>
</dbReference>
<keyword evidence="18" id="KW-1185">Reference proteome</keyword>
<feature type="transmembrane region" description="Helical" evidence="14">
    <location>
        <begin position="7"/>
        <end position="30"/>
    </location>
</feature>
<name>A0A385TGB7_PAELA</name>
<evidence type="ECO:0000256" key="11">
    <source>
        <dbReference type="ARBA" id="ARBA00022989"/>
    </source>
</evidence>
<evidence type="ECO:0000259" key="15">
    <source>
        <dbReference type="PROSITE" id="PS50109"/>
    </source>
</evidence>
<dbReference type="InterPro" id="IPR050428">
    <property type="entry name" value="TCS_sensor_his_kinase"/>
</dbReference>
<dbReference type="FunFam" id="3.30.565.10:FF:000006">
    <property type="entry name" value="Sensor histidine kinase WalK"/>
    <property type="match status" value="1"/>
</dbReference>
<reference evidence="17 18" key="1">
    <citation type="submission" date="2018-09" db="EMBL/GenBank/DDBJ databases">
        <title>Genome Sequence of Paenibacillus lautus Strain E7593-69, Azo Dye-Degrading Bacteria, Isolated from Commercial Tattoo Inks.</title>
        <authorList>
            <person name="Nho S.W."/>
            <person name="Kim S.-J."/>
            <person name="Kweon O."/>
            <person name="Cerniglia C.E."/>
        </authorList>
    </citation>
    <scope>NUCLEOTIDE SEQUENCE [LARGE SCALE GENOMIC DNA]</scope>
    <source>
        <strain evidence="17 18">E7593-69</strain>
    </source>
</reference>
<gene>
    <name evidence="17" type="ORF">D5F53_05130</name>
</gene>
<dbReference type="SMART" id="SM00387">
    <property type="entry name" value="HATPase_c"/>
    <property type="match status" value="1"/>
</dbReference>
<dbReference type="EC" id="2.7.13.3" evidence="3"/>
<dbReference type="Proteomes" id="UP000266552">
    <property type="component" value="Chromosome"/>
</dbReference>
<feature type="transmembrane region" description="Helical" evidence="14">
    <location>
        <begin position="147"/>
        <end position="169"/>
    </location>
</feature>
<keyword evidence="6" id="KW-0808">Transferase</keyword>
<organism evidence="17 18">
    <name type="scientific">Paenibacillus lautus</name>
    <name type="common">Bacillus lautus</name>
    <dbReference type="NCBI Taxonomy" id="1401"/>
    <lineage>
        <taxon>Bacteria</taxon>
        <taxon>Bacillati</taxon>
        <taxon>Bacillota</taxon>
        <taxon>Bacilli</taxon>
        <taxon>Bacillales</taxon>
        <taxon>Paenibacillaceae</taxon>
        <taxon>Paenibacillus</taxon>
    </lineage>
</organism>
<sequence length="456" mass="50934">MSVGRKIFIVLSSFIIGFSAVFVLLTYIVIRDSMDVMLQTSREEELDLLQDRLLSYYVKNGHTFRAVQDQAWLADSPRSADRRESILLVSGEQTPLLHEGEAVEKQIKRLGVKRTLHVEGDAVAELYYYDTDVANLTKLRIGTPTSIIILLGGGTVLFVLLSLGAAYWISRRLTAPLRKLVPAIERLGQGEYGIQAPVTSEDEYGRVAVAFNGMSSKLEQSEMARRNLVADVAHELRTPLTIVRGKLDLLQQNRQPIEPELLLPIQDELIRLTRLVGDLHQLSLAEAKQLPLVRKPTDMLVLLNQIRERLEPEAEAKHLALRLTSTTERTSVPVDPSRITQVFLNLFVNAIRYTPHDGLVHVSLLEESSSGMLRIDIRDTGPGIEEAHLPYLFNRFYRTDEARARHQGGMGLGLAIAKEFIVSHGGTIQAASKPGQGTTFTVRLPYHVSDQDLHGT</sequence>
<dbReference type="CDD" id="cd00082">
    <property type="entry name" value="HisKA"/>
    <property type="match status" value="1"/>
</dbReference>
<feature type="domain" description="HAMP" evidence="16">
    <location>
        <begin position="171"/>
        <end position="223"/>
    </location>
</feature>
<dbReference type="Pfam" id="PF00672">
    <property type="entry name" value="HAMP"/>
    <property type="match status" value="1"/>
</dbReference>
<keyword evidence="9" id="KW-0418">Kinase</keyword>
<dbReference type="GO" id="GO:0005886">
    <property type="term" value="C:plasma membrane"/>
    <property type="evidence" value="ECO:0007669"/>
    <property type="project" value="UniProtKB-SubCell"/>
</dbReference>